<evidence type="ECO:0000259" key="4">
    <source>
        <dbReference type="Pfam" id="PF01370"/>
    </source>
</evidence>
<dbReference type="AlphaFoldDB" id="A0A7D8YPF5"/>
<accession>A0A7D8YPF5</accession>
<dbReference type="InterPro" id="IPR036291">
    <property type="entry name" value="NAD(P)-bd_dom_sf"/>
</dbReference>
<evidence type="ECO:0000313" key="6">
    <source>
        <dbReference type="Proteomes" id="UP000481288"/>
    </source>
</evidence>
<dbReference type="Pfam" id="PF01370">
    <property type="entry name" value="Epimerase"/>
    <property type="match status" value="1"/>
</dbReference>
<gene>
    <name evidence="5" type="primary">terH_0</name>
    <name evidence="5" type="ORF">LCER1_G003285</name>
</gene>
<proteinExistence type="inferred from homology"/>
<sequence length="343" mass="37862">MASSSSIVPPGGLVLVTGVTGFIGSYVASGLLGLGYRVRGTVRSSEKAAWITQAMTERHPSAEFEAIILPDQNATGAWDPILKGVDGIAHVAGDTSFGPDPNKVITPSVAGLRRLLDAANSKESSVKRFVLTSSNQAALNRTFGKRMLVNRSMWNEEAIESAWRPPPYEEDRSWDVYSALKAQTEREMWTFSREEKPKFVVNSVLPSCTIGAIFHEKQAGSTAKWVLDTFKDPANHAFLKDFGASYFCYVEDVALLHIGALTQEGVKNERLFGFGGSINFNSWLDVFRKLDPSKPWPEDDPAQLHDLSTIDGKTELNILKYFGKAGWTDFDDSVWKLYSLADK</sequence>
<protein>
    <submittedName>
        <fullName evidence="5">NAD-dependent epimerase/dehydratase terH</fullName>
    </submittedName>
</protein>
<dbReference type="GO" id="GO:0016616">
    <property type="term" value="F:oxidoreductase activity, acting on the CH-OH group of donors, NAD or NADP as acceptor"/>
    <property type="evidence" value="ECO:0007669"/>
    <property type="project" value="TreeGrafter"/>
</dbReference>
<reference evidence="5 6" key="1">
    <citation type="submission" date="2018-05" db="EMBL/GenBank/DDBJ databases">
        <title>Whole genome sequencing for identification of molecular markers to develop diagnostic detection tools for the regulated plant pathogen Lachnellula willkommii.</title>
        <authorList>
            <person name="Giroux E."/>
            <person name="Bilodeau G."/>
        </authorList>
    </citation>
    <scope>NUCLEOTIDE SEQUENCE [LARGE SCALE GENOMIC DNA]</scope>
    <source>
        <strain evidence="5 6">CBS 625.97</strain>
    </source>
</reference>
<feature type="domain" description="NAD-dependent epimerase/dehydratase" evidence="4">
    <location>
        <begin position="14"/>
        <end position="268"/>
    </location>
</feature>
<evidence type="ECO:0000313" key="5">
    <source>
        <dbReference type="EMBL" id="TVY55749.1"/>
    </source>
</evidence>
<dbReference type="PANTHER" id="PTHR10366:SF562">
    <property type="entry name" value="ALDEHYDE REDUCTASE II (AFU_ORTHOLOGUE AFUA_1G11360)"/>
    <property type="match status" value="1"/>
</dbReference>
<evidence type="ECO:0000256" key="2">
    <source>
        <dbReference type="ARBA" id="ARBA00023445"/>
    </source>
</evidence>
<dbReference type="FunFam" id="3.40.50.720:FF:000426">
    <property type="entry name" value="Aldehyde reductase 2"/>
    <property type="match status" value="1"/>
</dbReference>
<dbReference type="PANTHER" id="PTHR10366">
    <property type="entry name" value="NAD DEPENDENT EPIMERASE/DEHYDRATASE"/>
    <property type="match status" value="1"/>
</dbReference>
<comment type="caution">
    <text evidence="5">The sequence shown here is derived from an EMBL/GenBank/DDBJ whole genome shotgun (WGS) entry which is preliminary data.</text>
</comment>
<feature type="transmembrane region" description="Helical" evidence="3">
    <location>
        <begin position="12"/>
        <end position="34"/>
    </location>
</feature>
<keyword evidence="6" id="KW-1185">Reference proteome</keyword>
<dbReference type="Proteomes" id="UP000481288">
    <property type="component" value="Unassembled WGS sequence"/>
</dbReference>
<dbReference type="SUPFAM" id="SSF51735">
    <property type="entry name" value="NAD(P)-binding Rossmann-fold domains"/>
    <property type="match status" value="1"/>
</dbReference>
<name>A0A7D8YPF5_9HELO</name>
<keyword evidence="3" id="KW-1133">Transmembrane helix</keyword>
<evidence type="ECO:0000256" key="1">
    <source>
        <dbReference type="ARBA" id="ARBA00023002"/>
    </source>
</evidence>
<keyword evidence="3" id="KW-0472">Membrane</keyword>
<comment type="similarity">
    <text evidence="2">Belongs to the NAD(P)-dependent epimerase/dehydratase family. Dihydroflavonol-4-reductase subfamily.</text>
</comment>
<evidence type="ECO:0000256" key="3">
    <source>
        <dbReference type="SAM" id="Phobius"/>
    </source>
</evidence>
<keyword evidence="1" id="KW-0560">Oxidoreductase</keyword>
<keyword evidence="3" id="KW-0812">Transmembrane</keyword>
<dbReference type="EMBL" id="QGMG01000211">
    <property type="protein sequence ID" value="TVY55749.1"/>
    <property type="molecule type" value="Genomic_DNA"/>
</dbReference>
<organism evidence="5 6">
    <name type="scientific">Lachnellula cervina</name>
    <dbReference type="NCBI Taxonomy" id="1316786"/>
    <lineage>
        <taxon>Eukaryota</taxon>
        <taxon>Fungi</taxon>
        <taxon>Dikarya</taxon>
        <taxon>Ascomycota</taxon>
        <taxon>Pezizomycotina</taxon>
        <taxon>Leotiomycetes</taxon>
        <taxon>Helotiales</taxon>
        <taxon>Lachnaceae</taxon>
        <taxon>Lachnellula</taxon>
    </lineage>
</organism>
<dbReference type="InterPro" id="IPR050425">
    <property type="entry name" value="NAD(P)_dehydrat-like"/>
</dbReference>
<dbReference type="OrthoDB" id="2735536at2759"/>
<dbReference type="InterPro" id="IPR001509">
    <property type="entry name" value="Epimerase_deHydtase"/>
</dbReference>
<dbReference type="Gene3D" id="3.40.50.720">
    <property type="entry name" value="NAD(P)-binding Rossmann-like Domain"/>
    <property type="match status" value="1"/>
</dbReference>